<organism evidence="1 2">
    <name type="scientific">Labeo rohita</name>
    <name type="common">Indian major carp</name>
    <name type="synonym">Cyprinus rohita</name>
    <dbReference type="NCBI Taxonomy" id="84645"/>
    <lineage>
        <taxon>Eukaryota</taxon>
        <taxon>Metazoa</taxon>
        <taxon>Chordata</taxon>
        <taxon>Craniata</taxon>
        <taxon>Vertebrata</taxon>
        <taxon>Euteleostomi</taxon>
        <taxon>Actinopterygii</taxon>
        <taxon>Neopterygii</taxon>
        <taxon>Teleostei</taxon>
        <taxon>Ostariophysi</taxon>
        <taxon>Cypriniformes</taxon>
        <taxon>Cyprinidae</taxon>
        <taxon>Labeoninae</taxon>
        <taxon>Labeonini</taxon>
        <taxon>Labeo</taxon>
    </lineage>
</organism>
<keyword evidence="2" id="KW-1185">Reference proteome</keyword>
<dbReference type="EMBL" id="QBIY01011748">
    <property type="protein sequence ID" value="RXN29647.1"/>
    <property type="molecule type" value="Genomic_DNA"/>
</dbReference>
<evidence type="ECO:0000313" key="2">
    <source>
        <dbReference type="Proteomes" id="UP000290572"/>
    </source>
</evidence>
<protein>
    <submittedName>
        <fullName evidence="1">Uncharacterized protein</fullName>
    </submittedName>
</protein>
<accession>A0A498NF85</accession>
<name>A0A498NF85_LABRO</name>
<gene>
    <name evidence="1" type="ORF">ROHU_018233</name>
</gene>
<comment type="caution">
    <text evidence="1">The sequence shown here is derived from an EMBL/GenBank/DDBJ whole genome shotgun (WGS) entry which is preliminary data.</text>
</comment>
<sequence>MMSCRVSISYGEAVKQLHKEPGSAVIYARLSLWCLGRSQSVIPDLPWSSLEFAQQQAADRTLPPGLVRSRHYDASPETVIETPSQSEGCRLVRRTDEIIAAACGNQYSDCTLPTTTGRDRYANRAQHLSGLDACLDRVHL</sequence>
<dbReference type="Proteomes" id="UP000290572">
    <property type="component" value="Unassembled WGS sequence"/>
</dbReference>
<reference evidence="1 2" key="1">
    <citation type="submission" date="2018-03" db="EMBL/GenBank/DDBJ databases">
        <title>Draft genome sequence of Rohu Carp (Labeo rohita).</title>
        <authorList>
            <person name="Das P."/>
            <person name="Kushwaha B."/>
            <person name="Joshi C.G."/>
            <person name="Kumar D."/>
            <person name="Nagpure N.S."/>
            <person name="Sahoo L."/>
            <person name="Das S.P."/>
            <person name="Bit A."/>
            <person name="Patnaik S."/>
            <person name="Meher P.K."/>
            <person name="Jayasankar P."/>
            <person name="Koringa P.G."/>
            <person name="Patel N.V."/>
            <person name="Hinsu A.T."/>
            <person name="Kumar R."/>
            <person name="Pandey M."/>
            <person name="Agarwal S."/>
            <person name="Srivastava S."/>
            <person name="Singh M."/>
            <person name="Iquebal M.A."/>
            <person name="Jaiswal S."/>
            <person name="Angadi U.B."/>
            <person name="Kumar N."/>
            <person name="Raza M."/>
            <person name="Shah T.M."/>
            <person name="Rai A."/>
            <person name="Jena J.K."/>
        </authorList>
    </citation>
    <scope>NUCLEOTIDE SEQUENCE [LARGE SCALE GENOMIC DNA]</scope>
    <source>
        <strain evidence="1">DASCIFA01</strain>
        <tissue evidence="1">Testis</tissue>
    </source>
</reference>
<proteinExistence type="predicted"/>
<dbReference type="AlphaFoldDB" id="A0A498NF85"/>
<evidence type="ECO:0000313" key="1">
    <source>
        <dbReference type="EMBL" id="RXN29647.1"/>
    </source>
</evidence>